<accession>C8NJ17</accession>
<dbReference type="GeneID" id="78412329"/>
<dbReference type="eggNOG" id="COG1131">
    <property type="taxonomic scope" value="Bacteria"/>
</dbReference>
<dbReference type="GO" id="GO:0016887">
    <property type="term" value="F:ATP hydrolysis activity"/>
    <property type="evidence" value="ECO:0007669"/>
    <property type="project" value="InterPro"/>
</dbReference>
<dbReference type="Proteomes" id="UP000005926">
    <property type="component" value="Unassembled WGS sequence"/>
</dbReference>
<dbReference type="PROSITE" id="PS50893">
    <property type="entry name" value="ABC_TRANSPORTER_2"/>
    <property type="match status" value="1"/>
</dbReference>
<dbReference type="GO" id="GO:0005524">
    <property type="term" value="F:ATP binding"/>
    <property type="evidence" value="ECO:0007669"/>
    <property type="project" value="UniProtKB-KW"/>
</dbReference>
<evidence type="ECO:0000313" key="5">
    <source>
        <dbReference type="Proteomes" id="UP000005926"/>
    </source>
</evidence>
<evidence type="ECO:0000256" key="2">
    <source>
        <dbReference type="ARBA" id="ARBA00022840"/>
    </source>
</evidence>
<dbReference type="SMART" id="SM00382">
    <property type="entry name" value="AAA"/>
    <property type="match status" value="1"/>
</dbReference>
<dbReference type="InterPro" id="IPR017871">
    <property type="entry name" value="ABC_transporter-like_CS"/>
</dbReference>
<dbReference type="InterPro" id="IPR003439">
    <property type="entry name" value="ABC_transporter-like_ATP-bd"/>
</dbReference>
<comment type="caution">
    <text evidence="4">The sequence shown here is derived from an EMBL/GenBank/DDBJ whole genome shotgun (WGS) entry which is preliminary data.</text>
</comment>
<proteinExistence type="predicted"/>
<keyword evidence="1" id="KW-0547">Nucleotide-binding</keyword>
<dbReference type="Pfam" id="PF00005">
    <property type="entry name" value="ABC_tran"/>
    <property type="match status" value="1"/>
</dbReference>
<dbReference type="PANTHER" id="PTHR43582">
    <property type="entry name" value="LINEARMYCIN RESISTANCE ATP-BINDING PROTEIN LNRL"/>
    <property type="match status" value="1"/>
</dbReference>
<name>C8NJ17_9LACT</name>
<dbReference type="SUPFAM" id="SSF52540">
    <property type="entry name" value="P-loop containing nucleoside triphosphate hydrolases"/>
    <property type="match status" value="1"/>
</dbReference>
<dbReference type="PROSITE" id="PS00211">
    <property type="entry name" value="ABC_TRANSPORTER_1"/>
    <property type="match status" value="1"/>
</dbReference>
<reference evidence="4 5" key="1">
    <citation type="submission" date="2009-08" db="EMBL/GenBank/DDBJ databases">
        <authorList>
            <person name="Muzny D."/>
            <person name="Qin X."/>
            <person name="Deng J."/>
            <person name="Jiang H."/>
            <person name="Liu Y."/>
            <person name="Qu J."/>
            <person name="Song X.-Z."/>
            <person name="Zhang L."/>
            <person name="Thornton R."/>
            <person name="Coyle M."/>
            <person name="Francisco L."/>
            <person name="Jackson L."/>
            <person name="Javaid M."/>
            <person name="Korchina V."/>
            <person name="Kovar C."/>
            <person name="Mata R."/>
            <person name="Mathew T."/>
            <person name="Ngo R."/>
            <person name="Nguyen L."/>
            <person name="Nguyen N."/>
            <person name="Okwuonu G."/>
            <person name="Ongeri F."/>
            <person name="Pham C."/>
            <person name="Simmons D."/>
            <person name="Wilczek-Boney K."/>
            <person name="Hale W."/>
            <person name="Jakkamsetti A."/>
            <person name="Pham P."/>
            <person name="Ruth R."/>
            <person name="San Lucas F."/>
            <person name="Warren J."/>
            <person name="Zhang J."/>
            <person name="Zhao Z."/>
            <person name="Zhou C."/>
            <person name="Zhu D."/>
            <person name="Lee S."/>
            <person name="Bess C."/>
            <person name="Blankenburg K."/>
            <person name="Forbes L."/>
            <person name="Fu Q."/>
            <person name="Gubbala S."/>
            <person name="Hirani K."/>
            <person name="Jayaseelan J.C."/>
            <person name="Lara F."/>
            <person name="Munidasa M."/>
            <person name="Palculict T."/>
            <person name="Patil S."/>
            <person name="Pu L.-L."/>
            <person name="Saada N."/>
            <person name="Tang L."/>
            <person name="Weissenberger G."/>
            <person name="Zhu Y."/>
            <person name="Hemphill L."/>
            <person name="Shang Y."/>
            <person name="Youmans B."/>
            <person name="Ayvaz T."/>
            <person name="Ross M."/>
            <person name="Santibanez J."/>
            <person name="Aqrawi P."/>
            <person name="Gross S."/>
            <person name="Joshi V."/>
            <person name="Fowler G."/>
            <person name="Nazareth L."/>
            <person name="Reid J."/>
            <person name="Worley K."/>
            <person name="Petrosino J."/>
            <person name="Highlander S."/>
            <person name="Gibbs R."/>
        </authorList>
    </citation>
    <scope>NUCLEOTIDE SEQUENCE [LARGE SCALE GENOMIC DNA]</scope>
    <source>
        <strain evidence="4 5">ATCC 49175</strain>
    </source>
</reference>
<evidence type="ECO:0000259" key="3">
    <source>
        <dbReference type="PROSITE" id="PS50893"/>
    </source>
</evidence>
<dbReference type="Gene3D" id="3.40.50.300">
    <property type="entry name" value="P-loop containing nucleotide triphosphate hydrolases"/>
    <property type="match status" value="1"/>
</dbReference>
<feature type="domain" description="ABC transporter" evidence="3">
    <location>
        <begin position="2"/>
        <end position="232"/>
    </location>
</feature>
<dbReference type="AlphaFoldDB" id="C8NJ17"/>
<dbReference type="HOGENOM" id="CLU_000604_1_2_9"/>
<gene>
    <name evidence="4" type="primary">sagG</name>
    <name evidence="4" type="ORF">HMPREF0444_1912</name>
</gene>
<dbReference type="EMBL" id="ACKZ01000030">
    <property type="protein sequence ID" value="EEW36352.1"/>
    <property type="molecule type" value="Genomic_DNA"/>
</dbReference>
<dbReference type="RefSeq" id="WP_005606586.1">
    <property type="nucleotide sequence ID" value="NZ_CP102283.1"/>
</dbReference>
<dbReference type="STRING" id="638301.HMPREF0444_1912"/>
<dbReference type="PANTHER" id="PTHR43582:SF2">
    <property type="entry name" value="LINEARMYCIN RESISTANCE ATP-BINDING PROTEIN LNRL"/>
    <property type="match status" value="1"/>
</dbReference>
<keyword evidence="5" id="KW-1185">Reference proteome</keyword>
<dbReference type="InterPro" id="IPR003593">
    <property type="entry name" value="AAA+_ATPase"/>
</dbReference>
<sequence length="310" mass="34572">MIEIKDVTKSYGRHKVLQNVSFEIMKGELFGLLGPNGAGKSTLIDILTGIQPMDSGDILINGKSIKTDKVEIRKHLGLVPQDIALLEELNAVDNLEYFGGLYGLYGAELKAQIEKLLEVAGLTDKRKEKVKNYSGGMKRRLNIAVAMLHNPSILILDEPTVGVDAQSRQYIFDYIQELAAQGTTILYTSHYMEEIEALCDRVFILDLGEEVAYGTKEEVKKLVGHTQTVVLTLDRIPNGFEEALKASENGVQHVLLKEETLELTVDQTIFSMMKLIGFVEQEQLVIKSLSIKETTLEEAFLQLTGKTLRD</sequence>
<dbReference type="InterPro" id="IPR027417">
    <property type="entry name" value="P-loop_NTPase"/>
</dbReference>
<organism evidence="4 5">
    <name type="scientific">Granulicatella adiacens ATCC 49175</name>
    <dbReference type="NCBI Taxonomy" id="638301"/>
    <lineage>
        <taxon>Bacteria</taxon>
        <taxon>Bacillati</taxon>
        <taxon>Bacillota</taxon>
        <taxon>Bacilli</taxon>
        <taxon>Lactobacillales</taxon>
        <taxon>Carnobacteriaceae</taxon>
        <taxon>Granulicatella</taxon>
    </lineage>
</organism>
<dbReference type="CDD" id="cd03263">
    <property type="entry name" value="ABC_subfamily_A"/>
    <property type="match status" value="1"/>
</dbReference>
<keyword evidence="2 4" id="KW-0067">ATP-binding</keyword>
<evidence type="ECO:0000256" key="1">
    <source>
        <dbReference type="ARBA" id="ARBA00022741"/>
    </source>
</evidence>
<protein>
    <submittedName>
        <fullName evidence="4">ABC transporter, ATP-binding protein</fullName>
    </submittedName>
</protein>
<evidence type="ECO:0000313" key="4">
    <source>
        <dbReference type="EMBL" id="EEW36352.1"/>
    </source>
</evidence>